<accession>A0A7J7T715</accession>
<proteinExistence type="predicted"/>
<dbReference type="AlphaFoldDB" id="A0A7J7T715"/>
<dbReference type="Proteomes" id="UP000527355">
    <property type="component" value="Unassembled WGS sequence"/>
</dbReference>
<keyword evidence="3" id="KW-1185">Reference proteome</keyword>
<gene>
    <name evidence="2" type="ORF">mMyoMyo1_009259</name>
</gene>
<dbReference type="EMBL" id="JABWUV010000017">
    <property type="protein sequence ID" value="KAF6296203.1"/>
    <property type="molecule type" value="Genomic_DNA"/>
</dbReference>
<name>A0A7J7T715_MYOMY</name>
<organism evidence="2 3">
    <name type="scientific">Myotis myotis</name>
    <name type="common">Greater mouse-eared bat</name>
    <name type="synonym">Vespertilio myotis</name>
    <dbReference type="NCBI Taxonomy" id="51298"/>
    <lineage>
        <taxon>Eukaryota</taxon>
        <taxon>Metazoa</taxon>
        <taxon>Chordata</taxon>
        <taxon>Craniata</taxon>
        <taxon>Vertebrata</taxon>
        <taxon>Euteleostomi</taxon>
        <taxon>Mammalia</taxon>
        <taxon>Eutheria</taxon>
        <taxon>Laurasiatheria</taxon>
        <taxon>Chiroptera</taxon>
        <taxon>Yangochiroptera</taxon>
        <taxon>Vespertilionidae</taxon>
        <taxon>Myotis</taxon>
    </lineage>
</organism>
<reference evidence="2 3" key="1">
    <citation type="journal article" date="2020" name="Nature">
        <title>Six reference-quality genomes reveal evolution of bat adaptations.</title>
        <authorList>
            <person name="Jebb D."/>
            <person name="Huang Z."/>
            <person name="Pippel M."/>
            <person name="Hughes G.M."/>
            <person name="Lavrichenko K."/>
            <person name="Devanna P."/>
            <person name="Winkler S."/>
            <person name="Jermiin L.S."/>
            <person name="Skirmuntt E.C."/>
            <person name="Katzourakis A."/>
            <person name="Burkitt-Gray L."/>
            <person name="Ray D.A."/>
            <person name="Sullivan K.A.M."/>
            <person name="Roscito J.G."/>
            <person name="Kirilenko B.M."/>
            <person name="Davalos L.M."/>
            <person name="Corthals A.P."/>
            <person name="Power M.L."/>
            <person name="Jones G."/>
            <person name="Ransome R.D."/>
            <person name="Dechmann D.K.N."/>
            <person name="Locatelli A.G."/>
            <person name="Puechmaille S.J."/>
            <person name="Fedrigo O."/>
            <person name="Jarvis E.D."/>
            <person name="Hiller M."/>
            <person name="Vernes S.C."/>
            <person name="Myers E.W."/>
            <person name="Teeling E.C."/>
        </authorList>
    </citation>
    <scope>NUCLEOTIDE SEQUENCE [LARGE SCALE GENOMIC DNA]</scope>
    <source>
        <strain evidence="2">MMyoMyo1</strain>
        <tissue evidence="2">Flight muscle</tissue>
    </source>
</reference>
<sequence>MALAPCEGALSCIQGEKLLVKVKCTIDPQRKEPLPPRPTPPTSLSCQNLPPPTGILSSPSQPPAIPKLSPTLPLCFHFPLKLGPTNPTFSLEEPGTWARKDVRPDLPSGPSDPSIFKGRVRIRAPLTWASSRSSLRATLSSLDVYESRPSSHFPIAIPLLLFVLEPSEFNKNQHI</sequence>
<comment type="caution">
    <text evidence="2">The sequence shown here is derived from an EMBL/GenBank/DDBJ whole genome shotgun (WGS) entry which is preliminary data.</text>
</comment>
<evidence type="ECO:0000256" key="1">
    <source>
        <dbReference type="SAM" id="MobiDB-lite"/>
    </source>
</evidence>
<evidence type="ECO:0000313" key="2">
    <source>
        <dbReference type="EMBL" id="KAF6296203.1"/>
    </source>
</evidence>
<protein>
    <submittedName>
        <fullName evidence="2">Uncharacterized protein</fullName>
    </submittedName>
</protein>
<feature type="region of interest" description="Disordered" evidence="1">
    <location>
        <begin position="28"/>
        <end position="63"/>
    </location>
</feature>
<evidence type="ECO:0000313" key="3">
    <source>
        <dbReference type="Proteomes" id="UP000527355"/>
    </source>
</evidence>